<keyword evidence="3" id="KW-1185">Reference proteome</keyword>
<dbReference type="Gene3D" id="3.60.21.10">
    <property type="match status" value="1"/>
</dbReference>
<dbReference type="KEGG" id="bcae:A4V03_04085"/>
<protein>
    <submittedName>
        <fullName evidence="2">Serine/threonine protein phosphatase</fullName>
    </submittedName>
</protein>
<accession>A0A1C7GZ33</accession>
<gene>
    <name evidence="2" type="ORF">A4V03_04085</name>
</gene>
<name>A0A1C7GZ33_9BACE</name>
<sequence length="268" mass="31551">MNHNGIFSLSFPEAKTIIVSGDIHGDFNQLVFKLCIQYQLTDTLLIVAGDCGFGFEKKEYYEQMVRRNVKRMNQANNWIVFVRGNHDNPAYFDGAMFNFKRFIAIPDYTILQACNHTILCVGGAISIDRIYRINEWDKRKYRVHSNEPQENDISRNLYWQNKAPIYDSDKLNTIRANFLIDTVVTHTAPSYCELFSKSNLNQWAENDPSLIEDIQFERKAMDMLLNHLKTNNHPINHWYYGHFHQSWHSAIDGILYQMLDIMEFCQIY</sequence>
<dbReference type="AlphaFoldDB" id="A0A1C7GZ33"/>
<dbReference type="GO" id="GO:0016787">
    <property type="term" value="F:hydrolase activity"/>
    <property type="evidence" value="ECO:0007669"/>
    <property type="project" value="InterPro"/>
</dbReference>
<dbReference type="RefSeq" id="WP_044155111.1">
    <property type="nucleotide sequence ID" value="NZ_CAPUCN010000022.1"/>
</dbReference>
<reference evidence="3" key="1">
    <citation type="submission" date="2016-04" db="EMBL/GenBank/DDBJ databases">
        <title>Complete Genome Sequences of Twelve Strains of a Stable Defined Moderately Diverse Mouse Microbiota 2 (sDMDMm2).</title>
        <authorList>
            <person name="Uchimura Y."/>
            <person name="Wyss M."/>
            <person name="Brugiroux S."/>
            <person name="Limenitakis J.P."/>
            <person name="Stecher B."/>
            <person name="McCoy K.D."/>
            <person name="Macpherson A.J."/>
        </authorList>
    </citation>
    <scope>NUCLEOTIDE SEQUENCE [LARGE SCALE GENOMIC DNA]</scope>
    <source>
        <strain evidence="3">I48</strain>
    </source>
</reference>
<dbReference type="EMBL" id="CP015401">
    <property type="protein sequence ID" value="ANU56852.1"/>
    <property type="molecule type" value="Genomic_DNA"/>
</dbReference>
<evidence type="ECO:0000313" key="2">
    <source>
        <dbReference type="EMBL" id="ANU56852.1"/>
    </source>
</evidence>
<evidence type="ECO:0000313" key="3">
    <source>
        <dbReference type="Proteomes" id="UP000092631"/>
    </source>
</evidence>
<dbReference type="Proteomes" id="UP000092631">
    <property type="component" value="Chromosome"/>
</dbReference>
<proteinExistence type="predicted"/>
<evidence type="ECO:0000259" key="1">
    <source>
        <dbReference type="Pfam" id="PF00149"/>
    </source>
</evidence>
<feature type="domain" description="Calcineurin-like phosphoesterase" evidence="1">
    <location>
        <begin position="16"/>
        <end position="245"/>
    </location>
</feature>
<dbReference type="CDD" id="cd00838">
    <property type="entry name" value="MPP_superfamily"/>
    <property type="match status" value="1"/>
</dbReference>
<dbReference type="Pfam" id="PF00149">
    <property type="entry name" value="Metallophos"/>
    <property type="match status" value="1"/>
</dbReference>
<dbReference type="InterPro" id="IPR004843">
    <property type="entry name" value="Calcineurin-like_PHP"/>
</dbReference>
<dbReference type="SUPFAM" id="SSF56300">
    <property type="entry name" value="Metallo-dependent phosphatases"/>
    <property type="match status" value="1"/>
</dbReference>
<dbReference type="GeneID" id="82186309"/>
<dbReference type="OrthoDB" id="1030079at2"/>
<dbReference type="InterPro" id="IPR029052">
    <property type="entry name" value="Metallo-depent_PP-like"/>
</dbReference>
<organism evidence="2 3">
    <name type="scientific">Bacteroides caecimuris</name>
    <dbReference type="NCBI Taxonomy" id="1796613"/>
    <lineage>
        <taxon>Bacteria</taxon>
        <taxon>Pseudomonadati</taxon>
        <taxon>Bacteroidota</taxon>
        <taxon>Bacteroidia</taxon>
        <taxon>Bacteroidales</taxon>
        <taxon>Bacteroidaceae</taxon>
        <taxon>Bacteroides</taxon>
    </lineage>
</organism>